<sequence length="440" mass="48059">MAAIARLHLLQPPAAAVNTSVLFSKLPRPSPFSNPNYSLCYTRTRKPSLSRRLCSNSDSIPEGSPTSGASASIVGGLLDYLNESWTQFHATAEAKRQLIAAGYHLLNENDEWDLKPGGRYLFTRNMSCLVAFAVGEKTVNKDGFKPNLETHLVPLLATKLEDTSLDPKEKSNISKAAHHPILMQILSDELSCGIEDIASMELNICDTQPSCLGGANSEFIFSGRLDNLASSYCALRALIDSSGTPGDLSSEHAIRMIALFDNEEVGSESAQGAGAPTMFEAMGRIVGCLAQEYVEGAFERAIRRSFLVSADMAHGVHPNFMDKHEEHHRPELQKGLVIKHNANQRYATSGVTAFLFKEVAKIHNLPTQEFVVRNDMGCGSTIGPILASGVGIRTVDCGIAQLSMHSIREICAKDDIDIAYKHFKAFYQTFPSVDRKLEVD</sequence>
<dbReference type="PRINTS" id="PR00932">
    <property type="entry name" value="AMINO1PTASE"/>
</dbReference>
<dbReference type="InterPro" id="IPR001948">
    <property type="entry name" value="Peptidase_M18"/>
</dbReference>
<keyword evidence="3" id="KW-0479">Metal-binding</keyword>
<keyword evidence="3" id="KW-0031">Aminopeptidase</keyword>
<dbReference type="SUPFAM" id="SSF53187">
    <property type="entry name" value="Zn-dependent exopeptidases"/>
    <property type="match status" value="1"/>
</dbReference>
<dbReference type="AlphaFoldDB" id="A0AAV6IZK7"/>
<name>A0AAV6IZK7_9ERIC</name>
<accession>A0AAV6IZK7</accession>
<reference evidence="4" key="1">
    <citation type="submission" date="2020-08" db="EMBL/GenBank/DDBJ databases">
        <title>Plant Genome Project.</title>
        <authorList>
            <person name="Zhang R.-G."/>
        </authorList>
    </citation>
    <scope>NUCLEOTIDE SEQUENCE</scope>
    <source>
        <strain evidence="4">WSP0</strain>
        <tissue evidence="4">Leaf</tissue>
    </source>
</reference>
<dbReference type="EC" id="3.4.11.21" evidence="2"/>
<organism evidence="4 5">
    <name type="scientific">Rhododendron griersonianum</name>
    <dbReference type="NCBI Taxonomy" id="479676"/>
    <lineage>
        <taxon>Eukaryota</taxon>
        <taxon>Viridiplantae</taxon>
        <taxon>Streptophyta</taxon>
        <taxon>Embryophyta</taxon>
        <taxon>Tracheophyta</taxon>
        <taxon>Spermatophyta</taxon>
        <taxon>Magnoliopsida</taxon>
        <taxon>eudicotyledons</taxon>
        <taxon>Gunneridae</taxon>
        <taxon>Pentapetalae</taxon>
        <taxon>asterids</taxon>
        <taxon>Ericales</taxon>
        <taxon>Ericaceae</taxon>
        <taxon>Ericoideae</taxon>
        <taxon>Rhodoreae</taxon>
        <taxon>Rhododendron</taxon>
    </lineage>
</organism>
<keyword evidence="3" id="KW-0482">Metalloprotease</keyword>
<gene>
    <name evidence="4" type="ORF">RHGRI_027326</name>
</gene>
<evidence type="ECO:0000256" key="3">
    <source>
        <dbReference type="RuleBase" id="RU004386"/>
    </source>
</evidence>
<keyword evidence="5" id="KW-1185">Reference proteome</keyword>
<dbReference type="GO" id="GO:0008270">
    <property type="term" value="F:zinc ion binding"/>
    <property type="evidence" value="ECO:0007669"/>
    <property type="project" value="InterPro"/>
</dbReference>
<comment type="caution">
    <text evidence="4">The sequence shown here is derived from an EMBL/GenBank/DDBJ whole genome shotgun (WGS) entry which is preliminary data.</text>
</comment>
<keyword evidence="3" id="KW-0645">Protease</keyword>
<dbReference type="GO" id="GO:0008237">
    <property type="term" value="F:metallopeptidase activity"/>
    <property type="evidence" value="ECO:0007669"/>
    <property type="project" value="UniProtKB-KW"/>
</dbReference>
<keyword evidence="3" id="KW-0862">Zinc</keyword>
<keyword evidence="3" id="KW-0378">Hydrolase</keyword>
<dbReference type="Gene3D" id="3.40.630.10">
    <property type="entry name" value="Zn peptidases"/>
    <property type="match status" value="1"/>
</dbReference>
<dbReference type="Pfam" id="PF02127">
    <property type="entry name" value="Peptidase_M18"/>
    <property type="match status" value="1"/>
</dbReference>
<protein>
    <recommendedName>
        <fullName evidence="2">aspartyl aminopeptidase</fullName>
        <ecNumber evidence="2">3.4.11.21</ecNumber>
    </recommendedName>
</protein>
<dbReference type="PANTHER" id="PTHR28570:SF3">
    <property type="entry name" value="ASPARTYL AMINOPEPTIDASE"/>
    <property type="match status" value="1"/>
</dbReference>
<evidence type="ECO:0000256" key="1">
    <source>
        <dbReference type="ARBA" id="ARBA00001335"/>
    </source>
</evidence>
<dbReference type="GO" id="GO:0006508">
    <property type="term" value="P:proteolysis"/>
    <property type="evidence" value="ECO:0007669"/>
    <property type="project" value="UniProtKB-KW"/>
</dbReference>
<dbReference type="GO" id="GO:0004177">
    <property type="term" value="F:aminopeptidase activity"/>
    <property type="evidence" value="ECO:0007669"/>
    <property type="project" value="UniProtKB-KW"/>
</dbReference>
<proteinExistence type="inferred from homology"/>
<dbReference type="EMBL" id="JACTNZ010000009">
    <property type="protein sequence ID" value="KAG5533053.1"/>
    <property type="molecule type" value="Genomic_DNA"/>
</dbReference>
<dbReference type="PANTHER" id="PTHR28570">
    <property type="entry name" value="ASPARTYL AMINOPEPTIDASE"/>
    <property type="match status" value="1"/>
</dbReference>
<evidence type="ECO:0000313" key="5">
    <source>
        <dbReference type="Proteomes" id="UP000823749"/>
    </source>
</evidence>
<evidence type="ECO:0000256" key="2">
    <source>
        <dbReference type="ARBA" id="ARBA00011965"/>
    </source>
</evidence>
<comment type="similarity">
    <text evidence="3">Belongs to the peptidase M18 family.</text>
</comment>
<evidence type="ECO:0000313" key="4">
    <source>
        <dbReference type="EMBL" id="KAG5533053.1"/>
    </source>
</evidence>
<dbReference type="CDD" id="cd05658">
    <property type="entry name" value="M18_DAP"/>
    <property type="match status" value="1"/>
</dbReference>
<comment type="catalytic activity">
    <reaction evidence="1">
        <text>Release of an N-terminal aspartate or glutamate from a peptide, with a preference for aspartate.</text>
        <dbReference type="EC" id="3.4.11.21"/>
    </reaction>
</comment>
<dbReference type="Proteomes" id="UP000823749">
    <property type="component" value="Chromosome 9"/>
</dbReference>